<dbReference type="InterPro" id="IPR003834">
    <property type="entry name" value="Cyt_c_assmbl_TM_dom"/>
</dbReference>
<dbReference type="PANTHER" id="PTHR32234:SF3">
    <property type="entry name" value="SUPPRESSION OF COPPER SENSITIVITY PROTEIN"/>
    <property type="match status" value="1"/>
</dbReference>
<dbReference type="Proteomes" id="UP000711391">
    <property type="component" value="Unassembled WGS sequence"/>
</dbReference>
<feature type="transmembrane region" description="Helical" evidence="6">
    <location>
        <begin position="464"/>
        <end position="482"/>
    </location>
</feature>
<keyword evidence="4 6" id="KW-1133">Transmembrane helix</keyword>
<feature type="transmembrane region" description="Helical" evidence="6">
    <location>
        <begin position="310"/>
        <end position="330"/>
    </location>
</feature>
<evidence type="ECO:0000256" key="3">
    <source>
        <dbReference type="ARBA" id="ARBA00022748"/>
    </source>
</evidence>
<evidence type="ECO:0000259" key="8">
    <source>
        <dbReference type="Pfam" id="PF11412"/>
    </source>
</evidence>
<dbReference type="AlphaFoldDB" id="A0A937I450"/>
<feature type="transmembrane region" description="Helical" evidence="6">
    <location>
        <begin position="263"/>
        <end position="289"/>
    </location>
</feature>
<evidence type="ECO:0000256" key="5">
    <source>
        <dbReference type="ARBA" id="ARBA00023136"/>
    </source>
</evidence>
<dbReference type="GO" id="GO:0045454">
    <property type="term" value="P:cell redox homeostasis"/>
    <property type="evidence" value="ECO:0007669"/>
    <property type="project" value="TreeGrafter"/>
</dbReference>
<comment type="subcellular location">
    <subcellularLocation>
        <location evidence="1">Membrane</location>
        <topology evidence="1">Multi-pass membrane protein</topology>
    </subcellularLocation>
</comment>
<evidence type="ECO:0000256" key="4">
    <source>
        <dbReference type="ARBA" id="ARBA00022989"/>
    </source>
</evidence>
<evidence type="ECO:0000313" key="9">
    <source>
        <dbReference type="EMBL" id="MBL6817831.1"/>
    </source>
</evidence>
<proteinExistence type="predicted"/>
<feature type="transmembrane region" description="Helical" evidence="6">
    <location>
        <begin position="488"/>
        <end position="505"/>
    </location>
</feature>
<feature type="domain" description="Cytochrome C biogenesis protein transmembrane" evidence="7">
    <location>
        <begin position="267"/>
        <end position="477"/>
    </location>
</feature>
<feature type="transmembrane region" description="Helical" evidence="6">
    <location>
        <begin position="422"/>
        <end position="443"/>
    </location>
</feature>
<dbReference type="GO" id="GO:0016020">
    <property type="term" value="C:membrane"/>
    <property type="evidence" value="ECO:0007669"/>
    <property type="project" value="UniProtKB-SubCell"/>
</dbReference>
<evidence type="ECO:0000313" key="10">
    <source>
        <dbReference type="Proteomes" id="UP000711391"/>
    </source>
</evidence>
<evidence type="ECO:0000256" key="6">
    <source>
        <dbReference type="SAM" id="Phobius"/>
    </source>
</evidence>
<protein>
    <submittedName>
        <fullName evidence="9">Thioredoxin family protein</fullName>
    </submittedName>
</protein>
<keyword evidence="2 6" id="KW-0812">Transmembrane</keyword>
<dbReference type="SUPFAM" id="SSF52833">
    <property type="entry name" value="Thioredoxin-like"/>
    <property type="match status" value="1"/>
</dbReference>
<dbReference type="PANTHER" id="PTHR32234">
    <property type="entry name" value="THIOL:DISULFIDE INTERCHANGE PROTEIN DSBD"/>
    <property type="match status" value="1"/>
</dbReference>
<feature type="transmembrane region" description="Helical" evidence="6">
    <location>
        <begin position="350"/>
        <end position="369"/>
    </location>
</feature>
<feature type="domain" description="Thiol:disulfide interchange protein DsbD N-terminal" evidence="8">
    <location>
        <begin position="39"/>
        <end position="145"/>
    </location>
</feature>
<gene>
    <name evidence="9" type="ORF">ISQ64_00305</name>
</gene>
<dbReference type="Pfam" id="PF02683">
    <property type="entry name" value="DsbD_TM"/>
    <property type="match status" value="1"/>
</dbReference>
<dbReference type="InterPro" id="IPR036249">
    <property type="entry name" value="Thioredoxin-like_sf"/>
</dbReference>
<dbReference type="Gene3D" id="3.40.30.10">
    <property type="entry name" value="Glutaredoxin"/>
    <property type="match status" value="1"/>
</dbReference>
<reference evidence="9" key="1">
    <citation type="submission" date="2020-10" db="EMBL/GenBank/DDBJ databases">
        <title>Microbiome of the Black Sea water column analyzed by genome centric metagenomics.</title>
        <authorList>
            <person name="Cabello-Yeves P.J."/>
            <person name="Callieri C."/>
            <person name="Picazo A."/>
            <person name="Mehrshad M."/>
            <person name="Haro-Moreno J.M."/>
            <person name="Roda-Garcia J."/>
            <person name="Dzembekova N."/>
            <person name="Slabakova V."/>
            <person name="Slabakova N."/>
            <person name="Moncheva S."/>
            <person name="Rodriguez-Valera F."/>
        </authorList>
    </citation>
    <scope>NUCLEOTIDE SEQUENCE</scope>
    <source>
        <strain evidence="9">BS307-5m-G50</strain>
    </source>
</reference>
<accession>A0A937I450</accession>
<keyword evidence="3" id="KW-0201">Cytochrome c-type biogenesis</keyword>
<organism evidence="9 10">
    <name type="scientific">SAR86 cluster bacterium</name>
    <dbReference type="NCBI Taxonomy" id="2030880"/>
    <lineage>
        <taxon>Bacteria</taxon>
        <taxon>Pseudomonadati</taxon>
        <taxon>Pseudomonadota</taxon>
        <taxon>Gammaproteobacteria</taxon>
        <taxon>SAR86 cluster</taxon>
    </lineage>
</organism>
<dbReference type="InterPro" id="IPR028250">
    <property type="entry name" value="DsbDN"/>
</dbReference>
<name>A0A937I450_9GAMM</name>
<dbReference type="GO" id="GO:0015035">
    <property type="term" value="F:protein-disulfide reductase activity"/>
    <property type="evidence" value="ECO:0007669"/>
    <property type="project" value="TreeGrafter"/>
</dbReference>
<keyword evidence="5 6" id="KW-0472">Membrane</keyword>
<sequence length="657" mass="74192">MKFNKFLLSLLFFASFGYGNPVETGHAEVSLIKIESSQIKKNEFFIGIKMDMQKNWHTYWKNSGDAGGPIEVEWELPENVSISDIFWPAPKLIPYPPLMTYGYKDFVIFPYKINFEKENSLTFINANINFLICDDVCVPEKANIKTNFDRLPNDERLNDWLSKIPSIIFPVLSTQSKNFIEIRFSYNEKIDDIYFFPSQENSFLHAGKQRLIKEENNWLLKVPLENAEINIQNLEGVLTINKENYLIDSTTSSNKNVETSISIIQAVIFAFLGGLILNLMPCVFPIISLKILSFVSLAGGLKSEIRKHSIIFSAGAVLSFLLIALTLIILKQAGVFVGWGFQLQSPLIVGSLSILMFLIGLILLMNIDIGTSLTRLGSSGSRNETYTGSFMTGVLAVVVASPCTAPFMGAAIGYALIQPSFVTFPVFLFLGIGFVAPYLLLSFKPELINSLPKSGQWMNSLKEFFAFPMFATALWLLWVYSIQTSIDSVIELLVSILIISLLVWLSKQTKKKIFNRVLLLFIAIVIGLQINKFFEPMLNNSLTSSHSSKYTWDENIEDELQQDNQAYLINFTAAWCITCQANDKIALSRPRVKEFMAQNNIEYIVADWTNKDTSILKILNKYDRSGVPLYVHWKPGMSKPKILPAILTESIVIESLK</sequence>
<evidence type="ECO:0000259" key="7">
    <source>
        <dbReference type="Pfam" id="PF02683"/>
    </source>
</evidence>
<dbReference type="EMBL" id="JADHQD010000001">
    <property type="protein sequence ID" value="MBL6817831.1"/>
    <property type="molecule type" value="Genomic_DNA"/>
</dbReference>
<feature type="transmembrane region" description="Helical" evidence="6">
    <location>
        <begin position="517"/>
        <end position="534"/>
    </location>
</feature>
<evidence type="ECO:0000256" key="2">
    <source>
        <dbReference type="ARBA" id="ARBA00022692"/>
    </source>
</evidence>
<dbReference type="Pfam" id="PF11412">
    <property type="entry name" value="DsbD_N"/>
    <property type="match status" value="1"/>
</dbReference>
<feature type="transmembrane region" description="Helical" evidence="6">
    <location>
        <begin position="390"/>
        <end position="416"/>
    </location>
</feature>
<evidence type="ECO:0000256" key="1">
    <source>
        <dbReference type="ARBA" id="ARBA00004141"/>
    </source>
</evidence>
<dbReference type="Pfam" id="PF13899">
    <property type="entry name" value="Thioredoxin_7"/>
    <property type="match status" value="1"/>
</dbReference>
<dbReference type="GO" id="GO:0017004">
    <property type="term" value="P:cytochrome complex assembly"/>
    <property type="evidence" value="ECO:0007669"/>
    <property type="project" value="UniProtKB-KW"/>
</dbReference>
<comment type="caution">
    <text evidence="9">The sequence shown here is derived from an EMBL/GenBank/DDBJ whole genome shotgun (WGS) entry which is preliminary data.</text>
</comment>